<dbReference type="EMBL" id="NOXT01000100">
    <property type="protein sequence ID" value="OYQ30669.1"/>
    <property type="molecule type" value="Genomic_DNA"/>
</dbReference>
<dbReference type="NCBIfam" id="TIGR01476">
    <property type="entry name" value="chlor_syn_BchG"/>
    <property type="match status" value="1"/>
</dbReference>
<dbReference type="PANTHER" id="PTHR42723">
    <property type="entry name" value="CHLOROPHYLL SYNTHASE"/>
    <property type="match status" value="1"/>
</dbReference>
<keyword evidence="2" id="KW-1003">Cell membrane</keyword>
<comment type="subcellular location">
    <subcellularLocation>
        <location evidence="1">Membrane</location>
        <topology evidence="1">Multi-pass membrane protein</topology>
    </subcellularLocation>
</comment>
<dbReference type="RefSeq" id="WP_094473318.1">
    <property type="nucleotide sequence ID" value="NZ_NOXT01000100.1"/>
</dbReference>
<dbReference type="OrthoDB" id="8559716at2"/>
<dbReference type="Proteomes" id="UP000216991">
    <property type="component" value="Unassembled WGS sequence"/>
</dbReference>
<evidence type="ECO:0000256" key="7">
    <source>
        <dbReference type="SAM" id="Phobius"/>
    </source>
</evidence>
<dbReference type="Gene3D" id="1.10.357.140">
    <property type="entry name" value="UbiA prenyltransferase"/>
    <property type="match status" value="1"/>
</dbReference>
<dbReference type="InterPro" id="IPR006372">
    <property type="entry name" value="Chl_synth"/>
</dbReference>
<dbReference type="NCBIfam" id="NF005742">
    <property type="entry name" value="PRK07566.1"/>
    <property type="match status" value="1"/>
</dbReference>
<keyword evidence="5 7" id="KW-0472">Membrane</keyword>
<proteinExistence type="predicted"/>
<dbReference type="GO" id="GO:0016765">
    <property type="term" value="F:transferase activity, transferring alkyl or aryl (other than methyl) groups"/>
    <property type="evidence" value="ECO:0007669"/>
    <property type="project" value="InterPro"/>
</dbReference>
<dbReference type="InterPro" id="IPR050475">
    <property type="entry name" value="Prenyltransferase_related"/>
</dbReference>
<keyword evidence="3 7" id="KW-0812">Transmembrane</keyword>
<feature type="transmembrane region" description="Helical" evidence="7">
    <location>
        <begin position="152"/>
        <end position="177"/>
    </location>
</feature>
<evidence type="ECO:0000256" key="2">
    <source>
        <dbReference type="ARBA" id="ARBA00022475"/>
    </source>
</evidence>
<keyword evidence="6" id="KW-0149">Chlorophyll biosynthesis</keyword>
<gene>
    <name evidence="8" type="ORF">CHU93_06600</name>
</gene>
<reference evidence="8 9" key="1">
    <citation type="submission" date="2017-07" db="EMBL/GenBank/DDBJ databases">
        <title>Sandarakinorhabdus cyanobacteriorum sp. nov., a novel bacterium isolated from cyanobacterial aggregates in a eutrophic lake.</title>
        <authorList>
            <person name="Cai H."/>
        </authorList>
    </citation>
    <scope>NUCLEOTIDE SEQUENCE [LARGE SCALE GENOMIC DNA]</scope>
    <source>
        <strain evidence="8 9">TH057</strain>
    </source>
</reference>
<protein>
    <submittedName>
        <fullName evidence="8">Bacteriochlorophyll/chlorophyll synthetase</fullName>
    </submittedName>
</protein>
<evidence type="ECO:0000256" key="6">
    <source>
        <dbReference type="ARBA" id="ARBA00023171"/>
    </source>
</evidence>
<dbReference type="GO" id="GO:0015995">
    <property type="term" value="P:chlorophyll biosynthetic process"/>
    <property type="evidence" value="ECO:0007669"/>
    <property type="project" value="UniProtKB-KW"/>
</dbReference>
<feature type="transmembrane region" description="Helical" evidence="7">
    <location>
        <begin position="183"/>
        <end position="200"/>
    </location>
</feature>
<evidence type="ECO:0000313" key="9">
    <source>
        <dbReference type="Proteomes" id="UP000216991"/>
    </source>
</evidence>
<feature type="transmembrane region" description="Helical" evidence="7">
    <location>
        <begin position="239"/>
        <end position="261"/>
    </location>
</feature>
<sequence>MEHVPPPRVEAVLPATGFPRPRAVLELLKPVTWFPPMWAFMCGVVSSGVPLADRVGFLIAGMLLAGPLVCGNSQAINDWFDRHVDAINEPQRPIPSGRIPGRWGLYIAVMGSIISLAIGFIIGPVVGIATIVGIAMAWAYSAPPLRFKAEGWLGPLVCAAAYEGVSWFTGAAVMAGGVPDSRIIWVLCMYALGAHGIMVLNDFKAVKGDAQSGVNSLPVQLGERNAAEIACWTMALPQVVVIILLARWGLAWPAAMVAFSLSMQVVLMQRVLAAPAANAPFYNATGTTLYVLGMLTSAFGLSVIV</sequence>
<dbReference type="InterPro" id="IPR000537">
    <property type="entry name" value="UbiA_prenyltransferase"/>
</dbReference>
<dbReference type="AlphaFoldDB" id="A0A255YNB7"/>
<keyword evidence="4 7" id="KW-1133">Transmembrane helix</keyword>
<evidence type="ECO:0000256" key="3">
    <source>
        <dbReference type="ARBA" id="ARBA00022692"/>
    </source>
</evidence>
<keyword evidence="9" id="KW-1185">Reference proteome</keyword>
<evidence type="ECO:0000256" key="4">
    <source>
        <dbReference type="ARBA" id="ARBA00022989"/>
    </source>
</evidence>
<dbReference type="InterPro" id="IPR044878">
    <property type="entry name" value="UbiA_sf"/>
</dbReference>
<organism evidence="8 9">
    <name type="scientific">Sandarakinorhabdus cyanobacteriorum</name>
    <dbReference type="NCBI Taxonomy" id="1981098"/>
    <lineage>
        <taxon>Bacteria</taxon>
        <taxon>Pseudomonadati</taxon>
        <taxon>Pseudomonadota</taxon>
        <taxon>Alphaproteobacteria</taxon>
        <taxon>Sphingomonadales</taxon>
        <taxon>Sphingosinicellaceae</taxon>
        <taxon>Sandarakinorhabdus</taxon>
    </lineage>
</organism>
<feature type="transmembrane region" description="Helical" evidence="7">
    <location>
        <begin position="281"/>
        <end position="304"/>
    </location>
</feature>
<evidence type="ECO:0000313" key="8">
    <source>
        <dbReference type="EMBL" id="OYQ30669.1"/>
    </source>
</evidence>
<name>A0A255YNB7_9SPHN</name>
<comment type="caution">
    <text evidence="8">The sequence shown here is derived from an EMBL/GenBank/DDBJ whole genome shotgun (WGS) entry which is preliminary data.</text>
</comment>
<accession>A0A255YNB7</accession>
<dbReference type="PANTHER" id="PTHR42723:SF1">
    <property type="entry name" value="CHLOROPHYLL SYNTHASE, CHLOROPLASTIC"/>
    <property type="match status" value="1"/>
</dbReference>
<feature type="transmembrane region" description="Helical" evidence="7">
    <location>
        <begin position="107"/>
        <end position="140"/>
    </location>
</feature>
<evidence type="ECO:0000256" key="1">
    <source>
        <dbReference type="ARBA" id="ARBA00004141"/>
    </source>
</evidence>
<evidence type="ECO:0000256" key="5">
    <source>
        <dbReference type="ARBA" id="ARBA00023136"/>
    </source>
</evidence>
<dbReference type="GO" id="GO:0016020">
    <property type="term" value="C:membrane"/>
    <property type="evidence" value="ECO:0007669"/>
    <property type="project" value="UniProtKB-SubCell"/>
</dbReference>
<dbReference type="CDD" id="cd13958">
    <property type="entry name" value="PT_UbiA_chlorophyll"/>
    <property type="match status" value="1"/>
</dbReference>
<dbReference type="Pfam" id="PF01040">
    <property type="entry name" value="UbiA"/>
    <property type="match status" value="1"/>
</dbReference>